<evidence type="ECO:0000313" key="1">
    <source>
        <dbReference type="EMBL" id="AGC72700.1"/>
    </source>
</evidence>
<dbReference type="AlphaFoldDB" id="L7W243"/>
<dbReference type="EMBL" id="JX649910">
    <property type="protein sequence ID" value="AGC72700.1"/>
    <property type="molecule type" value="Genomic_DNA"/>
</dbReference>
<organism evidence="1">
    <name type="scientific">uncultured bacterium A1Q1_fos_2111</name>
    <dbReference type="NCBI Taxonomy" id="1256563"/>
    <lineage>
        <taxon>Bacteria</taxon>
        <taxon>environmental samples</taxon>
    </lineage>
</organism>
<name>L7W243_9BACT</name>
<proteinExistence type="predicted"/>
<dbReference type="EC" id="3.5.2.10" evidence="1"/>
<protein>
    <submittedName>
        <fullName evidence="1">Creatinine amidohydrolase</fullName>
        <ecNumber evidence="1">3.5.2.10</ecNumber>
    </submittedName>
</protein>
<dbReference type="GO" id="GO:0047789">
    <property type="term" value="F:creatininase activity"/>
    <property type="evidence" value="ECO:0007669"/>
    <property type="project" value="UniProtKB-EC"/>
</dbReference>
<accession>L7W243</accession>
<reference evidence="1" key="1">
    <citation type="submission" date="2012-09" db="EMBL/GenBank/DDBJ databases">
        <title>Metagenomic Characterization of a Microbial Community in Wastewater Detects High Levels of Antibiotic Resistance.</title>
        <authorList>
            <person name="Abrams M."/>
            <person name="Caldwell A."/>
            <person name="Vandaei E."/>
            <person name="Lee W."/>
            <person name="Perrott J."/>
            <person name="Khan S.Y."/>
            <person name="Ta J."/>
            <person name="Romero D."/>
            <person name="Nguyen V."/>
            <person name="Pourmand N."/>
            <person name="Ouverney C.C."/>
        </authorList>
    </citation>
    <scope>NUCLEOTIDE SEQUENCE</scope>
</reference>
<keyword evidence="1" id="KW-0378">Hydrolase</keyword>
<sequence>MRARNGRIWLEAGIAEKVAHVHEIHEQHTRREARRRAGFGLWGKNG</sequence>